<dbReference type="Proteomes" id="UP000679691">
    <property type="component" value="Unassembled WGS sequence"/>
</dbReference>
<dbReference type="InterPro" id="IPR038726">
    <property type="entry name" value="PDDEXK_AddAB-type"/>
</dbReference>
<feature type="domain" description="PD-(D/E)XK endonuclease-like" evidence="1">
    <location>
        <begin position="690"/>
        <end position="971"/>
    </location>
</feature>
<name>A0A8T4HCJ9_9SPHI</name>
<comment type="caution">
    <text evidence="2">The sequence shown here is derived from an EMBL/GenBank/DDBJ whole genome shotgun (WGS) entry which is preliminary data.</text>
</comment>
<dbReference type="RefSeq" id="WP_353545973.1">
    <property type="nucleotide sequence ID" value="NZ_JAGKSB010000002.1"/>
</dbReference>
<dbReference type="AlphaFoldDB" id="A0A8T4HCJ9"/>
<dbReference type="Gene3D" id="3.40.50.300">
    <property type="entry name" value="P-loop containing nucleotide triphosphate hydrolases"/>
    <property type="match status" value="1"/>
</dbReference>
<dbReference type="Pfam" id="PF12705">
    <property type="entry name" value="PDDEXK_1"/>
    <property type="match status" value="1"/>
</dbReference>
<proteinExistence type="predicted"/>
<protein>
    <submittedName>
        <fullName evidence="2">PD-(D/E)XK nuclease family protein</fullName>
    </submittedName>
</protein>
<accession>A0A8T4HCJ9</accession>
<dbReference type="InterPro" id="IPR011335">
    <property type="entry name" value="Restrct_endonuc-II-like"/>
</dbReference>
<sequence>MKPFLAEVAEDLIQQVQDDLQHCAIIFNNKRPAVYLQKHLAALINKPFWSPTFYTIQEFFAKSTSLKIADFYAQFFSLHSVYNDLLAKEHGGYIDMAKFFPIAKIILSDFAQVDHDLVDPEKLFKELEDIALIDQQFDYLSAEQHQFLMQFWTSYSEGKHKKQQENFIKMWRRMPLLYTEFHRSLAQKGLITHAQAARQLAEGKADHADFITEFKAGKLIFVGFNALNLSEAQLFKQWQDQGLTRFYFDSDSYFLNDPLQEAGLFLRKNIDRFGLINALDNQRSFMRAQQRPVSVYKVEGHNAQAKILNIILESDDKEDKDQEAKEAKDEAAKDQEKDSKTVIVLADETLLLPTLQTIPSEDKLPKVNINVTMGISYISSTLFGLADLWLTTQGHLSALPQENGYSVTASMVENFLTHPLIGISERKRAQILTAFIKENLIQVPIERLTRQGGLFSDFFTPVTEPLALIKALKQLLEAVLRKQLKATQLKKIDADLFIKTIEELNRLYDTLLLATAQLNAESLQPKFIISLIQKALQGISVPLSGDPLYGIQVMGLLETRNLNYEHIVVLGMNDGIIPKTTLGNTFIPDSLRRVYGLPVLENLDAISAYMFYRLVQRAEKVSLVYNSLTDESNSGEPSRFLKQLEYESGFDFSYYEQDLQIEVEQKQEISIAKTPEIMQELTKFLQGQRTLSASALSCYIANPIDFYYKYIAGVKEPEELSEVVEANSLGTILHAVMETFYAELKQKSAIISKDSIQKERGSIPALIAKHFQLEIYKNEQAARSFKGIQQVVIAIIQEYIDIILKHDMETAPFQIIQLEDKLTANFDFTTYDGQPAQITLQGTIDRVDITSDQVTRIVDYKTGGDQLSYSTIEGIFDSHGKKQNKALLQTLFYTYVYEKSKNKKFVEPNLYVVRSMKGNKEDVYFGCKRHVMDDTGKEKRTALLLRGDFLAAEKTIFQELLATALAELFNPHINFYKSENEENYKYSPYKELMYR</sequence>
<evidence type="ECO:0000313" key="2">
    <source>
        <dbReference type="EMBL" id="MBP3942491.1"/>
    </source>
</evidence>
<evidence type="ECO:0000259" key="1">
    <source>
        <dbReference type="Pfam" id="PF12705"/>
    </source>
</evidence>
<dbReference type="SUPFAM" id="SSF52540">
    <property type="entry name" value="P-loop containing nucleoside triphosphate hydrolases"/>
    <property type="match status" value="1"/>
</dbReference>
<dbReference type="SUPFAM" id="SSF52980">
    <property type="entry name" value="Restriction endonuclease-like"/>
    <property type="match status" value="1"/>
</dbReference>
<organism evidence="2 3">
    <name type="scientific">Rhinopithecimicrobium faecis</name>
    <dbReference type="NCBI Taxonomy" id="2820698"/>
    <lineage>
        <taxon>Bacteria</taxon>
        <taxon>Pseudomonadati</taxon>
        <taxon>Bacteroidota</taxon>
        <taxon>Sphingobacteriia</taxon>
        <taxon>Sphingobacteriales</taxon>
        <taxon>Sphingobacteriaceae</taxon>
        <taxon>Rhinopithecimicrobium</taxon>
    </lineage>
</organism>
<reference evidence="2" key="1">
    <citation type="submission" date="2021-03" db="EMBL/GenBank/DDBJ databases">
        <authorList>
            <person name="Lu T."/>
            <person name="Wang Q."/>
            <person name="Han X."/>
        </authorList>
    </citation>
    <scope>NUCLEOTIDE SEQUENCE</scope>
    <source>
        <strain evidence="2">WQ 2009</strain>
    </source>
</reference>
<gene>
    <name evidence="2" type="ORF">J5U18_02740</name>
</gene>
<dbReference type="EMBL" id="JAGKSB010000002">
    <property type="protein sequence ID" value="MBP3942491.1"/>
    <property type="molecule type" value="Genomic_DNA"/>
</dbReference>
<dbReference type="InterPro" id="IPR027417">
    <property type="entry name" value="P-loop_NTPase"/>
</dbReference>
<keyword evidence="3" id="KW-1185">Reference proteome</keyword>
<evidence type="ECO:0000313" key="3">
    <source>
        <dbReference type="Proteomes" id="UP000679691"/>
    </source>
</evidence>